<dbReference type="GO" id="GO:0005524">
    <property type="term" value="F:ATP binding"/>
    <property type="evidence" value="ECO:0007669"/>
    <property type="project" value="UniProtKB-KW"/>
</dbReference>
<keyword evidence="3" id="KW-0067">ATP-binding</keyword>
<keyword evidence="1" id="KW-0813">Transport</keyword>
<keyword evidence="2" id="KW-0547">Nucleotide-binding</keyword>
<evidence type="ECO:0000256" key="3">
    <source>
        <dbReference type="ARBA" id="ARBA00022840"/>
    </source>
</evidence>
<gene>
    <name evidence="4" type="ORF">ABK905_06575</name>
</gene>
<protein>
    <recommendedName>
        <fullName evidence="5">ATPase AAA-type core domain-containing protein</fullName>
    </recommendedName>
</protein>
<sequence>MKPKVLVLDEPFNALDPRAASHLVHMLNDINKTLGITLIFTLHDMDIVPLLADKVYLMNQGEMVLAAWGRFSGKKRSCVSLICDCRGWPIWLNC</sequence>
<dbReference type="GO" id="GO:0042626">
    <property type="term" value="F:ATPase-coupled transmembrane transporter activity"/>
    <property type="evidence" value="ECO:0007669"/>
    <property type="project" value="TreeGrafter"/>
</dbReference>
<dbReference type="PANTHER" id="PTHR43553">
    <property type="entry name" value="HEAVY METAL TRANSPORTER"/>
    <property type="match status" value="1"/>
</dbReference>
<evidence type="ECO:0000313" key="4">
    <source>
        <dbReference type="EMBL" id="XBS70778.1"/>
    </source>
</evidence>
<organism evidence="4">
    <name type="scientific">Acerihabitans sp. KWT182</name>
    <dbReference type="NCBI Taxonomy" id="3157919"/>
    <lineage>
        <taxon>Bacteria</taxon>
        <taxon>Pseudomonadati</taxon>
        <taxon>Pseudomonadota</taxon>
        <taxon>Gammaproteobacteria</taxon>
        <taxon>Enterobacterales</taxon>
        <taxon>Pectobacteriaceae</taxon>
        <taxon>Acerihabitans</taxon>
    </lineage>
</organism>
<name>A0AAU7QCF8_9GAMM</name>
<dbReference type="EMBL" id="CP157947">
    <property type="protein sequence ID" value="XBS70778.1"/>
    <property type="molecule type" value="Genomic_DNA"/>
</dbReference>
<accession>A0AAU7QCF8</accession>
<dbReference type="InterPro" id="IPR027417">
    <property type="entry name" value="P-loop_NTPase"/>
</dbReference>
<evidence type="ECO:0000256" key="1">
    <source>
        <dbReference type="ARBA" id="ARBA00022448"/>
    </source>
</evidence>
<dbReference type="Gene3D" id="3.40.50.300">
    <property type="entry name" value="P-loop containing nucleotide triphosphate hydrolases"/>
    <property type="match status" value="1"/>
</dbReference>
<dbReference type="GO" id="GO:0043190">
    <property type="term" value="C:ATP-binding cassette (ABC) transporter complex"/>
    <property type="evidence" value="ECO:0007669"/>
    <property type="project" value="TreeGrafter"/>
</dbReference>
<proteinExistence type="predicted"/>
<dbReference type="AlphaFoldDB" id="A0AAU7QCF8"/>
<evidence type="ECO:0008006" key="5">
    <source>
        <dbReference type="Google" id="ProtNLM"/>
    </source>
</evidence>
<evidence type="ECO:0000256" key="2">
    <source>
        <dbReference type="ARBA" id="ARBA00022741"/>
    </source>
</evidence>
<reference evidence="4" key="1">
    <citation type="submission" date="2024-06" db="EMBL/GenBank/DDBJ databases">
        <authorList>
            <person name="Coelho C."/>
            <person name="Bento M."/>
            <person name="Garcia E."/>
            <person name="Camelo A."/>
            <person name="Brandao I."/>
            <person name="Espirito Santo C."/>
            <person name="Trovao J."/>
            <person name="Verissimo A."/>
            <person name="Costa J."/>
            <person name="Tiago I."/>
        </authorList>
    </citation>
    <scope>NUCLEOTIDE SEQUENCE</scope>
    <source>
        <strain evidence="4">KWT182</strain>
    </source>
</reference>
<dbReference type="InterPro" id="IPR050095">
    <property type="entry name" value="ECF_ABC_transporter_ATP-bd"/>
</dbReference>
<dbReference type="PANTHER" id="PTHR43553:SF24">
    <property type="entry name" value="ENERGY-COUPLING FACTOR TRANSPORTER ATP-BINDING PROTEIN ECFA1"/>
    <property type="match status" value="1"/>
</dbReference>
<dbReference type="SUPFAM" id="SSF52540">
    <property type="entry name" value="P-loop containing nucleoside triphosphate hydrolases"/>
    <property type="match status" value="1"/>
</dbReference>